<comment type="caution">
    <text evidence="3">The sequence shown here is derived from an EMBL/GenBank/DDBJ whole genome shotgun (WGS) entry which is preliminary data.</text>
</comment>
<evidence type="ECO:0000313" key="4">
    <source>
        <dbReference type="Proteomes" id="UP001597040"/>
    </source>
</evidence>
<name>A0ABW3LQX1_9BACI</name>
<dbReference type="Proteomes" id="UP001597040">
    <property type="component" value="Unassembled WGS sequence"/>
</dbReference>
<evidence type="ECO:0000256" key="1">
    <source>
        <dbReference type="ARBA" id="ARBA00022729"/>
    </source>
</evidence>
<organism evidence="3 4">
    <name type="scientific">Virgibacillus byunsanensis</name>
    <dbReference type="NCBI Taxonomy" id="570945"/>
    <lineage>
        <taxon>Bacteria</taxon>
        <taxon>Bacillati</taxon>
        <taxon>Bacillota</taxon>
        <taxon>Bacilli</taxon>
        <taxon>Bacillales</taxon>
        <taxon>Bacillaceae</taxon>
        <taxon>Virgibacillus</taxon>
    </lineage>
</organism>
<dbReference type="PROSITE" id="PS51257">
    <property type="entry name" value="PROKAR_LIPOPROTEIN"/>
    <property type="match status" value="1"/>
</dbReference>
<dbReference type="EMBL" id="JBHTKJ010000073">
    <property type="protein sequence ID" value="MFD1040488.1"/>
    <property type="molecule type" value="Genomic_DNA"/>
</dbReference>
<protein>
    <submittedName>
        <fullName evidence="3">Lipoprotein</fullName>
    </submittedName>
</protein>
<evidence type="ECO:0000313" key="3">
    <source>
        <dbReference type="EMBL" id="MFD1040488.1"/>
    </source>
</evidence>
<feature type="signal peptide" evidence="2">
    <location>
        <begin position="1"/>
        <end position="19"/>
    </location>
</feature>
<keyword evidence="1 2" id="KW-0732">Signal</keyword>
<evidence type="ECO:0000256" key="2">
    <source>
        <dbReference type="SAM" id="SignalP"/>
    </source>
</evidence>
<keyword evidence="4" id="KW-1185">Reference proteome</keyword>
<keyword evidence="3" id="KW-0449">Lipoprotein</keyword>
<accession>A0ABW3LQX1</accession>
<dbReference type="RefSeq" id="WP_390364617.1">
    <property type="nucleotide sequence ID" value="NZ_JBHTKJ010000073.1"/>
</dbReference>
<reference evidence="4" key="1">
    <citation type="journal article" date="2019" name="Int. J. Syst. Evol. Microbiol.">
        <title>The Global Catalogue of Microorganisms (GCM) 10K type strain sequencing project: providing services to taxonomists for standard genome sequencing and annotation.</title>
        <authorList>
            <consortium name="The Broad Institute Genomics Platform"/>
            <consortium name="The Broad Institute Genome Sequencing Center for Infectious Disease"/>
            <person name="Wu L."/>
            <person name="Ma J."/>
        </authorList>
    </citation>
    <scope>NUCLEOTIDE SEQUENCE [LARGE SCALE GENOMIC DNA]</scope>
    <source>
        <strain evidence="4">CCUG 56754</strain>
    </source>
</reference>
<dbReference type="InterPro" id="IPR012640">
    <property type="entry name" value="Membr_lipoprot_lipid_attach_CS"/>
</dbReference>
<proteinExistence type="predicted"/>
<dbReference type="Pfam" id="PF08139">
    <property type="entry name" value="LPAM_1"/>
    <property type="match status" value="1"/>
</dbReference>
<sequence length="177" mass="20310">MKRILFLLFAILLVSACSSQTDGEGVSFQEQADDEFGTDVYIPQLEDYSITSVEVQHLPHDDKDLVITYSEQEGELKDDQFINKYEKNMDTDILYGIYDGEPNAFTVTYNDRSGGSQPSETKSFNGIDVEYHEVKKFLFVYFKVEEGSYLIDFNLNEELSKDKAFEIVDMITSKVNQ</sequence>
<gene>
    <name evidence="3" type="ORF">ACFQ3N_19100</name>
</gene>
<feature type="chain" id="PRO_5045575678" evidence="2">
    <location>
        <begin position="20"/>
        <end position="177"/>
    </location>
</feature>